<keyword evidence="7" id="KW-0653">Protein transport</keyword>
<dbReference type="GO" id="GO:0043328">
    <property type="term" value="P:protein transport to vacuole involved in ubiquitin-dependent protein catabolic process via the multivesicular body sorting pathway"/>
    <property type="evidence" value="ECO:0007669"/>
    <property type="project" value="TreeGrafter"/>
</dbReference>
<dbReference type="EMBL" id="CAEFZW010000004">
    <property type="protein sequence ID" value="CAB4254377.1"/>
    <property type="molecule type" value="Genomic_DNA"/>
</dbReference>
<evidence type="ECO:0000256" key="7">
    <source>
        <dbReference type="ARBA" id="ARBA00022927"/>
    </source>
</evidence>
<dbReference type="GeneID" id="64857370"/>
<proteinExistence type="inferred from homology"/>
<keyword evidence="11" id="KW-1185">Reference proteome</keyword>
<dbReference type="OrthoDB" id="283883at2759"/>
<evidence type="ECO:0000256" key="9">
    <source>
        <dbReference type="SAM" id="Coils"/>
    </source>
</evidence>
<dbReference type="PANTHER" id="PTHR12806:SF0">
    <property type="entry name" value="VACUOLAR-SORTING PROTEIN SNF8"/>
    <property type="match status" value="1"/>
</dbReference>
<dbReference type="Proteomes" id="UP000644660">
    <property type="component" value="Unassembled WGS sequence"/>
</dbReference>
<keyword evidence="8" id="KW-0472">Membrane</keyword>
<evidence type="ECO:0000256" key="6">
    <source>
        <dbReference type="ARBA" id="ARBA00022753"/>
    </source>
</evidence>
<evidence type="ECO:0000313" key="11">
    <source>
        <dbReference type="Proteomes" id="UP000644660"/>
    </source>
</evidence>
<evidence type="ECO:0000256" key="5">
    <source>
        <dbReference type="ARBA" id="ARBA00022490"/>
    </source>
</evidence>
<evidence type="ECO:0000313" key="10">
    <source>
        <dbReference type="EMBL" id="CAB4254377.1"/>
    </source>
</evidence>
<sequence length="236" mass="27513">MKRFGVSAFDATKDTYDSTILQRQSKEYEQQLKLFQDKLIQFAKQHNEELGLNHEFKSKFMKMCNSIGIDPLNLFDKDRHLFSVDDYYYEICVKLIQICRDIKDINGGIVSLDELQKIYFAQSNVTIEDIEKSVQMLSNLDGGFEIFQIRDHLKFLRSVPNELTSDQAKVLEVCSVMGYASINLLHINLNWERVRCKATLDEMIANGLLWMDNQCGGKEILYWDPSWITRSIDIQT</sequence>
<comment type="similarity">
    <text evidence="3">Belongs to the SNF8 family.</text>
</comment>
<reference evidence="10 11" key="1">
    <citation type="submission" date="2020-05" db="EMBL/GenBank/DDBJ databases">
        <authorList>
            <person name="Casaregola S."/>
            <person name="Devillers H."/>
            <person name="Grondin C."/>
        </authorList>
    </citation>
    <scope>NUCLEOTIDE SEQUENCE [LARGE SCALE GENOMIC DNA]</scope>
    <source>
        <strain evidence="10 11">CLIB 1767</strain>
    </source>
</reference>
<evidence type="ECO:0000256" key="8">
    <source>
        <dbReference type="ARBA" id="ARBA00023136"/>
    </source>
</evidence>
<accession>A0A8H2ZJM3</accession>
<protein>
    <submittedName>
        <fullName evidence="10">Similar to Saccharomyces cerevisiae YPL002C SNF8 Component of the ESCRT-II complex, which is involved in ubiquitin-dependent sorting of proteins into the endosome</fullName>
    </submittedName>
</protein>
<evidence type="ECO:0000256" key="4">
    <source>
        <dbReference type="ARBA" id="ARBA00022448"/>
    </source>
</evidence>
<dbReference type="Pfam" id="PF04157">
    <property type="entry name" value="EAP30"/>
    <property type="match status" value="1"/>
</dbReference>
<dbReference type="Gene3D" id="1.10.10.10">
    <property type="entry name" value="Winged helix-like DNA-binding domain superfamily/Winged helix DNA-binding domain"/>
    <property type="match status" value="2"/>
</dbReference>
<feature type="coiled-coil region" evidence="9">
    <location>
        <begin position="18"/>
        <end position="45"/>
    </location>
</feature>
<dbReference type="AlphaFoldDB" id="A0A8H2ZJM3"/>
<comment type="subcellular location">
    <subcellularLocation>
        <location evidence="2">Cytoplasm</location>
    </subcellularLocation>
    <subcellularLocation>
        <location evidence="1">Endosome membrane</location>
        <topology evidence="1">Peripheral membrane protein</topology>
    </subcellularLocation>
</comment>
<keyword evidence="9" id="KW-0175">Coiled coil</keyword>
<dbReference type="FunFam" id="1.10.10.10:FF:000397">
    <property type="entry name" value="Vacuolar-sorting protein SNF8"/>
    <property type="match status" value="1"/>
</dbReference>
<keyword evidence="5" id="KW-0963">Cytoplasm</keyword>
<dbReference type="GO" id="GO:0000814">
    <property type="term" value="C:ESCRT II complex"/>
    <property type="evidence" value="ECO:0007669"/>
    <property type="project" value="InterPro"/>
</dbReference>
<organism evidence="10 11">
    <name type="scientific">Maudiozyma barnettii</name>
    <dbReference type="NCBI Taxonomy" id="61262"/>
    <lineage>
        <taxon>Eukaryota</taxon>
        <taxon>Fungi</taxon>
        <taxon>Dikarya</taxon>
        <taxon>Ascomycota</taxon>
        <taxon>Saccharomycotina</taxon>
        <taxon>Saccharomycetes</taxon>
        <taxon>Saccharomycetales</taxon>
        <taxon>Saccharomycetaceae</taxon>
        <taxon>Maudiozyma</taxon>
    </lineage>
</organism>
<keyword evidence="4" id="KW-0813">Transport</keyword>
<evidence type="ECO:0000256" key="2">
    <source>
        <dbReference type="ARBA" id="ARBA00004496"/>
    </source>
</evidence>
<gene>
    <name evidence="10" type="ORF">KABA2_04S04906</name>
</gene>
<dbReference type="InterPro" id="IPR016689">
    <property type="entry name" value="ESCRT-2_cplx_Snf8"/>
</dbReference>
<dbReference type="SUPFAM" id="SSF46785">
    <property type="entry name" value="Winged helix' DNA-binding domain"/>
    <property type="match status" value="2"/>
</dbReference>
<dbReference type="RefSeq" id="XP_041406221.1">
    <property type="nucleotide sequence ID" value="XM_041550287.1"/>
</dbReference>
<keyword evidence="6" id="KW-0967">Endosome</keyword>
<comment type="caution">
    <text evidence="10">The sequence shown here is derived from an EMBL/GenBank/DDBJ whole genome shotgun (WGS) entry which is preliminary data.</text>
</comment>
<dbReference type="PANTHER" id="PTHR12806">
    <property type="entry name" value="EAP30 SUBUNIT OF ELL COMPLEX"/>
    <property type="match status" value="1"/>
</dbReference>
<evidence type="ECO:0000256" key="1">
    <source>
        <dbReference type="ARBA" id="ARBA00004481"/>
    </source>
</evidence>
<dbReference type="InterPro" id="IPR040608">
    <property type="entry name" value="Snf8/Vps36"/>
</dbReference>
<name>A0A8H2ZJM3_9SACH</name>
<dbReference type="Gene3D" id="6.10.140.180">
    <property type="match status" value="1"/>
</dbReference>
<evidence type="ECO:0000256" key="3">
    <source>
        <dbReference type="ARBA" id="ARBA00009834"/>
    </source>
</evidence>
<dbReference type="InterPro" id="IPR036388">
    <property type="entry name" value="WH-like_DNA-bd_sf"/>
</dbReference>
<dbReference type="InterPro" id="IPR036390">
    <property type="entry name" value="WH_DNA-bd_sf"/>
</dbReference>